<dbReference type="PANTHER" id="PTHR43235:SF1">
    <property type="entry name" value="GLUTAMINE AMIDOTRANSFERASE PB2B2.05-RELATED"/>
    <property type="match status" value="1"/>
</dbReference>
<name>A0ABW5BH77_9PROT</name>
<organism evidence="1 2">
    <name type="scientific">Kiloniella antarctica</name>
    <dbReference type="NCBI Taxonomy" id="1550907"/>
    <lineage>
        <taxon>Bacteria</taxon>
        <taxon>Pseudomonadati</taxon>
        <taxon>Pseudomonadota</taxon>
        <taxon>Alphaproteobacteria</taxon>
        <taxon>Rhodospirillales</taxon>
        <taxon>Kiloniellaceae</taxon>
        <taxon>Kiloniella</taxon>
    </lineage>
</organism>
<keyword evidence="1" id="KW-0378">Hydrolase</keyword>
<dbReference type="InterPro" id="IPR029062">
    <property type="entry name" value="Class_I_gatase-like"/>
</dbReference>
<keyword evidence="2" id="KW-1185">Reference proteome</keyword>
<dbReference type="Proteomes" id="UP001597294">
    <property type="component" value="Unassembled WGS sequence"/>
</dbReference>
<accession>A0ABW5BH77</accession>
<protein>
    <submittedName>
        <fullName evidence="1">Gamma-glutamyl-gamma-aminobutyrate hydrolase family protein</fullName>
    </submittedName>
</protein>
<dbReference type="Pfam" id="PF07722">
    <property type="entry name" value="Peptidase_C26"/>
    <property type="match status" value="1"/>
</dbReference>
<dbReference type="InterPro" id="IPR011697">
    <property type="entry name" value="Peptidase_C26"/>
</dbReference>
<dbReference type="PROSITE" id="PS51273">
    <property type="entry name" value="GATASE_TYPE_1"/>
    <property type="match status" value="1"/>
</dbReference>
<dbReference type="GO" id="GO:0016787">
    <property type="term" value="F:hydrolase activity"/>
    <property type="evidence" value="ECO:0007669"/>
    <property type="project" value="UniProtKB-KW"/>
</dbReference>
<evidence type="ECO:0000313" key="1">
    <source>
        <dbReference type="EMBL" id="MFD2204919.1"/>
    </source>
</evidence>
<dbReference type="RefSeq" id="WP_380248967.1">
    <property type="nucleotide sequence ID" value="NZ_JBHUII010000001.1"/>
</dbReference>
<dbReference type="InterPro" id="IPR044668">
    <property type="entry name" value="PuuD-like"/>
</dbReference>
<gene>
    <name evidence="1" type="ORF">ACFSKO_04830</name>
</gene>
<dbReference type="EMBL" id="JBHUII010000001">
    <property type="protein sequence ID" value="MFD2204919.1"/>
    <property type="molecule type" value="Genomic_DNA"/>
</dbReference>
<evidence type="ECO:0000313" key="2">
    <source>
        <dbReference type="Proteomes" id="UP001597294"/>
    </source>
</evidence>
<dbReference type="CDD" id="cd01745">
    <property type="entry name" value="GATase1_2"/>
    <property type="match status" value="1"/>
</dbReference>
<dbReference type="Gene3D" id="3.40.50.880">
    <property type="match status" value="1"/>
</dbReference>
<sequence>MSYRSMPLVGVSACLHKAETPKPYHAVDDKYLRAVSDSANAMPLIIPALGNSLDIPSLVASLDGIMLTGSNSNVFPERYQAHPTSEAEPYDQMRDQTTFALIQEVLKQEVPLLAICRGFQELNVALGGSLHPQVKNIAGRMDHSSPDTNDMEIDYGPSHTILLNPRGQLYKLLKSDQATVNSLHYQAIDRVGKGLMIDAHAEDGTVEAISMPDQTSFVLGVQWHPEYKSKDNHVSQNIFSSFGVAVRNRAENRIG</sequence>
<dbReference type="SUPFAM" id="SSF52317">
    <property type="entry name" value="Class I glutamine amidotransferase-like"/>
    <property type="match status" value="1"/>
</dbReference>
<dbReference type="PANTHER" id="PTHR43235">
    <property type="entry name" value="GLUTAMINE AMIDOTRANSFERASE PB2B2.05-RELATED"/>
    <property type="match status" value="1"/>
</dbReference>
<proteinExistence type="predicted"/>
<reference evidence="2" key="1">
    <citation type="journal article" date="2019" name="Int. J. Syst. Evol. Microbiol.">
        <title>The Global Catalogue of Microorganisms (GCM) 10K type strain sequencing project: providing services to taxonomists for standard genome sequencing and annotation.</title>
        <authorList>
            <consortium name="The Broad Institute Genomics Platform"/>
            <consortium name="The Broad Institute Genome Sequencing Center for Infectious Disease"/>
            <person name="Wu L."/>
            <person name="Ma J."/>
        </authorList>
    </citation>
    <scope>NUCLEOTIDE SEQUENCE [LARGE SCALE GENOMIC DNA]</scope>
    <source>
        <strain evidence="2">CGMCC 4.7192</strain>
    </source>
</reference>
<comment type="caution">
    <text evidence="1">The sequence shown here is derived from an EMBL/GenBank/DDBJ whole genome shotgun (WGS) entry which is preliminary data.</text>
</comment>